<dbReference type="Gene3D" id="1.10.1740.10">
    <property type="match status" value="1"/>
</dbReference>
<dbReference type="InterPro" id="IPR036388">
    <property type="entry name" value="WH-like_DNA-bd_sf"/>
</dbReference>
<proteinExistence type="inferred from homology"/>
<sequence>MAGTLGSRLASGDDDALEECYRSHSSLVTSYLRRLVPAQEVEDLRQVVFSEVWRSRHRYDPGRSLEAWILGITRKRAIDHLRMRALTTVPLDSVGEPSGGDGRDTADAIGRRDQVQRALAVLPGPQREAIELAYYGDLTQREIAERLDVPLGTVKARTARGLHRLSTVLSALAA</sequence>
<dbReference type="GO" id="GO:0006352">
    <property type="term" value="P:DNA-templated transcription initiation"/>
    <property type="evidence" value="ECO:0007669"/>
    <property type="project" value="InterPro"/>
</dbReference>
<comment type="caution">
    <text evidence="7">The sequence shown here is derived from an EMBL/GenBank/DDBJ whole genome shotgun (WGS) entry which is preliminary data.</text>
</comment>
<dbReference type="CDD" id="cd06171">
    <property type="entry name" value="Sigma70_r4"/>
    <property type="match status" value="1"/>
</dbReference>
<dbReference type="PANTHER" id="PTHR43133:SF62">
    <property type="entry name" value="RNA POLYMERASE SIGMA FACTOR SIGZ"/>
    <property type="match status" value="1"/>
</dbReference>
<dbReference type="PANTHER" id="PTHR43133">
    <property type="entry name" value="RNA POLYMERASE ECF-TYPE SIGMA FACTO"/>
    <property type="match status" value="1"/>
</dbReference>
<dbReference type="Pfam" id="PF04542">
    <property type="entry name" value="Sigma70_r2"/>
    <property type="match status" value="1"/>
</dbReference>
<dbReference type="Pfam" id="PF08281">
    <property type="entry name" value="Sigma70_r4_2"/>
    <property type="match status" value="1"/>
</dbReference>
<dbReference type="SUPFAM" id="SSF88659">
    <property type="entry name" value="Sigma3 and sigma4 domains of RNA polymerase sigma factors"/>
    <property type="match status" value="1"/>
</dbReference>
<dbReference type="NCBIfam" id="TIGR02937">
    <property type="entry name" value="sigma70-ECF"/>
    <property type="match status" value="1"/>
</dbReference>
<dbReference type="RefSeq" id="WP_114029058.1">
    <property type="nucleotide sequence ID" value="NZ_QOIL01000006.1"/>
</dbReference>
<keyword evidence="8" id="KW-1185">Reference proteome</keyword>
<keyword evidence="4" id="KW-0804">Transcription</keyword>
<feature type="domain" description="RNA polymerase sigma-70 region 2" evidence="5">
    <location>
        <begin position="21"/>
        <end position="85"/>
    </location>
</feature>
<evidence type="ECO:0000256" key="4">
    <source>
        <dbReference type="ARBA" id="ARBA00023163"/>
    </source>
</evidence>
<comment type="similarity">
    <text evidence="1">Belongs to the sigma-70 factor family. ECF subfamily.</text>
</comment>
<dbReference type="InterPro" id="IPR014284">
    <property type="entry name" value="RNA_pol_sigma-70_dom"/>
</dbReference>
<dbReference type="EMBL" id="QOIL01000006">
    <property type="protein sequence ID" value="RCG30927.1"/>
    <property type="molecule type" value="Genomic_DNA"/>
</dbReference>
<dbReference type="Gene3D" id="1.10.10.10">
    <property type="entry name" value="Winged helix-like DNA-binding domain superfamily/Winged helix DNA-binding domain"/>
    <property type="match status" value="1"/>
</dbReference>
<dbReference type="InterPro" id="IPR013325">
    <property type="entry name" value="RNA_pol_sigma_r2"/>
</dbReference>
<name>A0A367FMH6_9ACTN</name>
<dbReference type="GO" id="GO:0003677">
    <property type="term" value="F:DNA binding"/>
    <property type="evidence" value="ECO:0007669"/>
    <property type="project" value="InterPro"/>
</dbReference>
<dbReference type="InterPro" id="IPR013249">
    <property type="entry name" value="RNA_pol_sigma70_r4_t2"/>
</dbReference>
<dbReference type="OrthoDB" id="9803203at2"/>
<reference evidence="7 8" key="1">
    <citation type="submission" date="2018-06" db="EMBL/GenBank/DDBJ databases">
        <title>Sphaerisporangium craniellae sp. nov., isolated from a marine sponge in the South China Sea.</title>
        <authorList>
            <person name="Li L."/>
        </authorList>
    </citation>
    <scope>NUCLEOTIDE SEQUENCE [LARGE SCALE GENOMIC DNA]</scope>
    <source>
        <strain evidence="7 8">CCTCC AA 208026</strain>
    </source>
</reference>
<keyword evidence="2" id="KW-0805">Transcription regulation</keyword>
<evidence type="ECO:0000256" key="2">
    <source>
        <dbReference type="ARBA" id="ARBA00023015"/>
    </source>
</evidence>
<dbReference type="SUPFAM" id="SSF88946">
    <property type="entry name" value="Sigma2 domain of RNA polymerase sigma factors"/>
    <property type="match status" value="1"/>
</dbReference>
<dbReference type="InterPro" id="IPR013324">
    <property type="entry name" value="RNA_pol_sigma_r3/r4-like"/>
</dbReference>
<dbReference type="InterPro" id="IPR007627">
    <property type="entry name" value="RNA_pol_sigma70_r2"/>
</dbReference>
<evidence type="ECO:0000259" key="5">
    <source>
        <dbReference type="Pfam" id="PF04542"/>
    </source>
</evidence>
<organism evidence="7 8">
    <name type="scientific">Sphaerisporangium album</name>
    <dbReference type="NCBI Taxonomy" id="509200"/>
    <lineage>
        <taxon>Bacteria</taxon>
        <taxon>Bacillati</taxon>
        <taxon>Actinomycetota</taxon>
        <taxon>Actinomycetes</taxon>
        <taxon>Streptosporangiales</taxon>
        <taxon>Streptosporangiaceae</taxon>
        <taxon>Sphaerisporangium</taxon>
    </lineage>
</organism>
<keyword evidence="3" id="KW-0731">Sigma factor</keyword>
<protein>
    <submittedName>
        <fullName evidence="7">RNA polymerase subunit sigma-24</fullName>
    </submittedName>
</protein>
<accession>A0A367FMH6</accession>
<evidence type="ECO:0000313" key="7">
    <source>
        <dbReference type="EMBL" id="RCG30927.1"/>
    </source>
</evidence>
<evidence type="ECO:0000256" key="1">
    <source>
        <dbReference type="ARBA" id="ARBA00010641"/>
    </source>
</evidence>
<dbReference type="Proteomes" id="UP000253094">
    <property type="component" value="Unassembled WGS sequence"/>
</dbReference>
<dbReference type="AlphaFoldDB" id="A0A367FMH6"/>
<dbReference type="GO" id="GO:0016987">
    <property type="term" value="F:sigma factor activity"/>
    <property type="evidence" value="ECO:0007669"/>
    <property type="project" value="UniProtKB-KW"/>
</dbReference>
<evidence type="ECO:0000313" key="8">
    <source>
        <dbReference type="Proteomes" id="UP000253094"/>
    </source>
</evidence>
<evidence type="ECO:0000259" key="6">
    <source>
        <dbReference type="Pfam" id="PF08281"/>
    </source>
</evidence>
<feature type="domain" description="RNA polymerase sigma factor 70 region 4 type 2" evidence="6">
    <location>
        <begin position="113"/>
        <end position="165"/>
    </location>
</feature>
<evidence type="ECO:0000256" key="3">
    <source>
        <dbReference type="ARBA" id="ARBA00023082"/>
    </source>
</evidence>
<dbReference type="InterPro" id="IPR039425">
    <property type="entry name" value="RNA_pol_sigma-70-like"/>
</dbReference>
<gene>
    <name evidence="7" type="ORF">DQ384_13295</name>
</gene>